<accession>X0PXR9</accession>
<dbReference type="AlphaFoldDB" id="X0PXR9"/>
<gene>
    <name evidence="2" type="ORF">RW1_052_00210</name>
</gene>
<sequence>MVTAVVLPSRANADGTGLGEVTCHGSTVKGHASLEADKLLIRPKQVGQAGAGNPKGHVKCKAHPKAASILESHPESPTPA</sequence>
<comment type="caution">
    <text evidence="2">The sequence shown here is derived from an EMBL/GenBank/DDBJ whole genome shotgun (WGS) entry which is preliminary data.</text>
</comment>
<reference evidence="2 3" key="1">
    <citation type="submission" date="2014-02" db="EMBL/GenBank/DDBJ databases">
        <title>Whole genome shotgun sequence of Rhodococcus wratislaviensis NBRC 100605.</title>
        <authorList>
            <person name="Hosoyama A."/>
            <person name="Tsuchikane K."/>
            <person name="Yoshida I."/>
            <person name="Ohji S."/>
            <person name="Ichikawa N."/>
            <person name="Yamazoe A."/>
            <person name="Fujita N."/>
        </authorList>
    </citation>
    <scope>NUCLEOTIDE SEQUENCE [LARGE SCALE GENOMIC DNA]</scope>
    <source>
        <strain evidence="2 3">NBRC 100605</strain>
    </source>
</reference>
<dbReference type="Proteomes" id="UP000019491">
    <property type="component" value="Unassembled WGS sequence"/>
</dbReference>
<feature type="region of interest" description="Disordered" evidence="1">
    <location>
        <begin position="46"/>
        <end position="80"/>
    </location>
</feature>
<protein>
    <submittedName>
        <fullName evidence="2">Uncharacterized protein</fullName>
    </submittedName>
</protein>
<evidence type="ECO:0000313" key="2">
    <source>
        <dbReference type="EMBL" id="GAF48314.1"/>
    </source>
</evidence>
<proteinExistence type="predicted"/>
<organism evidence="2 3">
    <name type="scientific">Rhodococcus wratislaviensis NBRC 100605</name>
    <dbReference type="NCBI Taxonomy" id="1219028"/>
    <lineage>
        <taxon>Bacteria</taxon>
        <taxon>Bacillati</taxon>
        <taxon>Actinomycetota</taxon>
        <taxon>Actinomycetes</taxon>
        <taxon>Mycobacteriales</taxon>
        <taxon>Nocardiaceae</taxon>
        <taxon>Rhodococcus</taxon>
    </lineage>
</organism>
<dbReference type="EMBL" id="BAWF01000052">
    <property type="protein sequence ID" value="GAF48314.1"/>
    <property type="molecule type" value="Genomic_DNA"/>
</dbReference>
<name>X0PXR9_RHOWR</name>
<evidence type="ECO:0000313" key="3">
    <source>
        <dbReference type="Proteomes" id="UP000019491"/>
    </source>
</evidence>
<evidence type="ECO:0000256" key="1">
    <source>
        <dbReference type="SAM" id="MobiDB-lite"/>
    </source>
</evidence>
<keyword evidence="3" id="KW-1185">Reference proteome</keyword>